<reference evidence="1 2" key="1">
    <citation type="submission" date="2024-06" db="EMBL/GenBank/DDBJ databases">
        <title>The Natural Products Discovery Center: Release of the First 8490 Sequenced Strains for Exploring Actinobacteria Biosynthetic Diversity.</title>
        <authorList>
            <person name="Kalkreuter E."/>
            <person name="Kautsar S.A."/>
            <person name="Yang D."/>
            <person name="Bader C.D."/>
            <person name="Teijaro C.N."/>
            <person name="Fluegel L."/>
            <person name="Davis C.M."/>
            <person name="Simpson J.R."/>
            <person name="Lauterbach L."/>
            <person name="Steele A.D."/>
            <person name="Gui C."/>
            <person name="Meng S."/>
            <person name="Li G."/>
            <person name="Viehrig K."/>
            <person name="Ye F."/>
            <person name="Su P."/>
            <person name="Kiefer A.F."/>
            <person name="Nichols A."/>
            <person name="Cepeda A.J."/>
            <person name="Yan W."/>
            <person name="Fan B."/>
            <person name="Jiang Y."/>
            <person name="Adhikari A."/>
            <person name="Zheng C.-J."/>
            <person name="Schuster L."/>
            <person name="Cowan T.M."/>
            <person name="Smanski M.J."/>
            <person name="Chevrette M.G."/>
            <person name="De Carvalho L.P.S."/>
            <person name="Shen B."/>
        </authorList>
    </citation>
    <scope>NUCLEOTIDE SEQUENCE [LARGE SCALE GENOMIC DNA]</scope>
    <source>
        <strain evidence="1 2">NPDC045974</strain>
    </source>
</reference>
<name>A0ABV3CH24_9ACTN</name>
<organism evidence="1 2">
    <name type="scientific">Streptomyces narbonensis</name>
    <dbReference type="NCBI Taxonomy" id="67333"/>
    <lineage>
        <taxon>Bacteria</taxon>
        <taxon>Bacillati</taxon>
        <taxon>Actinomycetota</taxon>
        <taxon>Actinomycetes</taxon>
        <taxon>Kitasatosporales</taxon>
        <taxon>Streptomycetaceae</taxon>
        <taxon>Streptomyces</taxon>
    </lineage>
</organism>
<proteinExistence type="predicted"/>
<gene>
    <name evidence="1" type="ORF">AB0A88_28690</name>
</gene>
<dbReference type="Proteomes" id="UP001551329">
    <property type="component" value="Unassembled WGS sequence"/>
</dbReference>
<accession>A0ABV3CH24</accession>
<protein>
    <recommendedName>
        <fullName evidence="3">CchlP</fullName>
    </recommendedName>
</protein>
<sequence length="170" mass="17500">MGALLAETMAALAAAGGGAVVQAAGTDAWYAVRQRVAELFGRGDAERGRAELERLDRTARALEPDAVTDPDRELSRQEGVWQERFEVLLESLDAGDRERTVQDVRALLAFVAGAEDDTALATGYALARDGGSAVTGVKRSGGGRAARAVNTGDAEAIGAGSSAISGIVAE</sequence>
<evidence type="ECO:0000313" key="2">
    <source>
        <dbReference type="Proteomes" id="UP001551329"/>
    </source>
</evidence>
<keyword evidence="2" id="KW-1185">Reference proteome</keyword>
<evidence type="ECO:0000313" key="1">
    <source>
        <dbReference type="EMBL" id="MEU7074082.1"/>
    </source>
</evidence>
<evidence type="ECO:0008006" key="3">
    <source>
        <dbReference type="Google" id="ProtNLM"/>
    </source>
</evidence>
<comment type="caution">
    <text evidence="1">The sequence shown here is derived from an EMBL/GenBank/DDBJ whole genome shotgun (WGS) entry which is preliminary data.</text>
</comment>
<dbReference type="RefSeq" id="WP_358477110.1">
    <property type="nucleotide sequence ID" value="NZ_JBEZAE010000023.1"/>
</dbReference>
<dbReference type="EMBL" id="JBEZAE010000023">
    <property type="protein sequence ID" value="MEU7074082.1"/>
    <property type="molecule type" value="Genomic_DNA"/>
</dbReference>